<evidence type="ECO:0000313" key="1">
    <source>
        <dbReference type="EMBL" id="AZG78158.1"/>
    </source>
</evidence>
<protein>
    <submittedName>
        <fullName evidence="1">Uncharacterized protein</fullName>
    </submittedName>
</protein>
<accession>A0A3G8MBI9</accession>
<gene>
    <name evidence="1" type="ORF">EHO51_16250</name>
</gene>
<dbReference type="RefSeq" id="WP_124739749.1">
    <property type="nucleotide sequence ID" value="NZ_CP034086.1"/>
</dbReference>
<name>A0A3G8MBI9_9HYPH</name>
<evidence type="ECO:0000313" key="2">
    <source>
        <dbReference type="Proteomes" id="UP000273982"/>
    </source>
</evidence>
<proteinExistence type="predicted"/>
<dbReference type="KEGG" id="mros:EHO51_16250"/>
<sequence>MTTLTRAELLVNARVKGLRDAIVSRLKSRFVDLDVKSHLGKLDISDVLEKGTFNPPSIAVAATRTKPEGRLSGADDFVVDLTAYVVTEDLLVGGRRVERDEMALAICEGLLLSLTDDDFTRWDMEDVGPPEDAEAKPLFTIKAVAQGVVYYAVTWKQTLFHVAPANFFTGGDA</sequence>
<dbReference type="AlphaFoldDB" id="A0A3G8MBI9"/>
<dbReference type="EMBL" id="CP034086">
    <property type="protein sequence ID" value="AZG78158.1"/>
    <property type="molecule type" value="Genomic_DNA"/>
</dbReference>
<reference evidence="1 2" key="1">
    <citation type="submission" date="2018-11" db="EMBL/GenBank/DDBJ databases">
        <title>Genome squencing of methanotrophic bacteria isolated from alkaline groundwater in Korea.</title>
        <authorList>
            <person name="Nguyen L.N."/>
        </authorList>
    </citation>
    <scope>NUCLEOTIDE SEQUENCE [LARGE SCALE GENOMIC DNA]</scope>
    <source>
        <strain evidence="1 2">GW6</strain>
    </source>
</reference>
<dbReference type="Proteomes" id="UP000273982">
    <property type="component" value="Chromosome"/>
</dbReference>
<organism evidence="1 2">
    <name type="scientific">Methylocystis rosea</name>
    <dbReference type="NCBI Taxonomy" id="173366"/>
    <lineage>
        <taxon>Bacteria</taxon>
        <taxon>Pseudomonadati</taxon>
        <taxon>Pseudomonadota</taxon>
        <taxon>Alphaproteobacteria</taxon>
        <taxon>Hyphomicrobiales</taxon>
        <taxon>Methylocystaceae</taxon>
        <taxon>Methylocystis</taxon>
    </lineage>
</organism>